<dbReference type="InterPro" id="IPR001330">
    <property type="entry name" value="Prenyltrans"/>
</dbReference>
<proteinExistence type="predicted"/>
<name>A0A5S9IS02_UABAM</name>
<evidence type="ECO:0000313" key="3">
    <source>
        <dbReference type="EMBL" id="BBM86090.1"/>
    </source>
</evidence>
<keyword evidence="1" id="KW-0677">Repeat</keyword>
<keyword evidence="4" id="KW-1185">Reference proteome</keyword>
<dbReference type="KEGG" id="uam:UABAM_04476"/>
<gene>
    <name evidence="3" type="ORF">UABAM_04476</name>
</gene>
<reference evidence="3 4" key="1">
    <citation type="submission" date="2019-08" db="EMBL/GenBank/DDBJ databases">
        <title>Complete genome sequence of Candidatus Uab amorphum.</title>
        <authorList>
            <person name="Shiratori T."/>
            <person name="Suzuki S."/>
            <person name="Kakizawa Y."/>
            <person name="Ishida K."/>
        </authorList>
    </citation>
    <scope>NUCLEOTIDE SEQUENCE [LARGE SCALE GENOMIC DNA]</scope>
    <source>
        <strain evidence="3 4">SRT547</strain>
    </source>
</reference>
<dbReference type="Pfam" id="PF00432">
    <property type="entry name" value="Prenyltrans"/>
    <property type="match status" value="2"/>
</dbReference>
<dbReference type="GO" id="GO:0003824">
    <property type="term" value="F:catalytic activity"/>
    <property type="evidence" value="ECO:0007669"/>
    <property type="project" value="InterPro"/>
</dbReference>
<dbReference type="EMBL" id="AP019860">
    <property type="protein sequence ID" value="BBM86090.1"/>
    <property type="molecule type" value="Genomic_DNA"/>
</dbReference>
<evidence type="ECO:0000256" key="1">
    <source>
        <dbReference type="ARBA" id="ARBA00022737"/>
    </source>
</evidence>
<feature type="domain" description="Prenyltransferase alpha-alpha toroid" evidence="2">
    <location>
        <begin position="191"/>
        <end position="263"/>
    </location>
</feature>
<dbReference type="InterPro" id="IPR008930">
    <property type="entry name" value="Terpenoid_cyclase/PrenylTrfase"/>
</dbReference>
<dbReference type="AlphaFoldDB" id="A0A5S9IS02"/>
<organism evidence="3 4">
    <name type="scientific">Uabimicrobium amorphum</name>
    <dbReference type="NCBI Taxonomy" id="2596890"/>
    <lineage>
        <taxon>Bacteria</taxon>
        <taxon>Pseudomonadati</taxon>
        <taxon>Planctomycetota</taxon>
        <taxon>Candidatus Uabimicrobiia</taxon>
        <taxon>Candidatus Uabimicrobiales</taxon>
        <taxon>Candidatus Uabimicrobiaceae</taxon>
        <taxon>Candidatus Uabimicrobium</taxon>
    </lineage>
</organism>
<dbReference type="SUPFAM" id="SSF48239">
    <property type="entry name" value="Terpenoid cyclases/Protein prenyltransferases"/>
    <property type="match status" value="1"/>
</dbReference>
<dbReference type="Proteomes" id="UP000326354">
    <property type="component" value="Chromosome"/>
</dbReference>
<dbReference type="CDD" id="cd00688">
    <property type="entry name" value="ISOPREN_C2_like"/>
    <property type="match status" value="1"/>
</dbReference>
<evidence type="ECO:0000259" key="2">
    <source>
        <dbReference type="Pfam" id="PF00432"/>
    </source>
</evidence>
<feature type="domain" description="Prenyltransferase alpha-alpha toroid" evidence="2">
    <location>
        <begin position="9"/>
        <end position="47"/>
    </location>
</feature>
<evidence type="ECO:0000313" key="4">
    <source>
        <dbReference type="Proteomes" id="UP000326354"/>
    </source>
</evidence>
<accession>A0A5S9IS02</accession>
<sequence length="276" mass="30518">MQEVKSLIHRFLYSHLNEDGGFKDRSGNSDLYYTVFALECLHALQGDIPKEQTTKYLLGFREVEKLDFVHLSCLVRAAAAVGIQDKIDGKRILECMAEYKAQDGGYNVTKEQQHGSAYANFLLLGAYQDLDIGMPDAIKNAIVYNLRSLEATDGGYANMPNMPQGNVTASAAAIAILYAWQIPLGNHLAMWLMNHCIDGGFCNNLTFPVPDLLSTATALHSLSYLKANIEPIVEPGLDFVDSLWTNSGGFYGNWTDDILDCEYTFYGLLALGHLSL</sequence>
<protein>
    <submittedName>
        <fullName evidence="3">Beta-hydroxylase</fullName>
    </submittedName>
</protein>
<dbReference type="Gene3D" id="1.50.10.20">
    <property type="match status" value="1"/>
</dbReference>